<evidence type="ECO:0000256" key="1">
    <source>
        <dbReference type="SAM" id="Phobius"/>
    </source>
</evidence>
<protein>
    <submittedName>
        <fullName evidence="2">Uncharacterized protein</fullName>
    </submittedName>
</protein>
<dbReference type="EMBL" id="CP033361">
    <property type="protein sequence ID" value="QKC74849.1"/>
    <property type="molecule type" value="Genomic_DNA"/>
</dbReference>
<evidence type="ECO:0000313" key="2">
    <source>
        <dbReference type="EMBL" id="QKC74849.1"/>
    </source>
</evidence>
<keyword evidence="1" id="KW-1133">Transmembrane helix</keyword>
<name>A0A6M7UAX4_9HYPH</name>
<sequence length="66" mass="6549">MRTPSDTVASLGLAIGGAFGLADTFVASAPLRETLWAIDGVALVAAAALLTMKTSGWAMTASPPAS</sequence>
<keyword evidence="1" id="KW-0472">Membrane</keyword>
<gene>
    <name evidence="2" type="ORF">EB233_04225</name>
</gene>
<keyword evidence="1" id="KW-0812">Transmembrane</keyword>
<keyword evidence="3" id="KW-1185">Reference proteome</keyword>
<accession>A0A6M7UAX4</accession>
<proteinExistence type="predicted"/>
<reference evidence="2 3" key="1">
    <citation type="submission" date="2018-10" db="EMBL/GenBank/DDBJ databases">
        <authorList>
            <person name="Perry B.J."/>
            <person name="Sullivan J.T."/>
            <person name="Murphy R.J.T."/>
            <person name="Ramsay J.P."/>
            <person name="Ronson C.W."/>
        </authorList>
    </citation>
    <scope>NUCLEOTIDE SEQUENCE [LARGE SCALE GENOMIC DNA]</scope>
    <source>
        <strain evidence="2 3">NZP2014</strain>
    </source>
</reference>
<dbReference type="KEGG" id="merd:EB233_04225"/>
<dbReference type="Proteomes" id="UP000503339">
    <property type="component" value="Chromosome"/>
</dbReference>
<dbReference type="AlphaFoldDB" id="A0A6M7UAX4"/>
<evidence type="ECO:0000313" key="3">
    <source>
        <dbReference type="Proteomes" id="UP000503339"/>
    </source>
</evidence>
<feature type="transmembrane region" description="Helical" evidence="1">
    <location>
        <begin position="34"/>
        <end position="52"/>
    </location>
</feature>
<dbReference type="RefSeq" id="WP_081294217.1">
    <property type="nucleotide sequence ID" value="NZ_CP033361.1"/>
</dbReference>
<organism evidence="2 3">
    <name type="scientific">Mesorhizobium erdmanii</name>
    <dbReference type="NCBI Taxonomy" id="1777866"/>
    <lineage>
        <taxon>Bacteria</taxon>
        <taxon>Pseudomonadati</taxon>
        <taxon>Pseudomonadota</taxon>
        <taxon>Alphaproteobacteria</taxon>
        <taxon>Hyphomicrobiales</taxon>
        <taxon>Phyllobacteriaceae</taxon>
        <taxon>Mesorhizobium</taxon>
    </lineage>
</organism>